<dbReference type="InterPro" id="IPR005303">
    <property type="entry name" value="MOCOS_middle"/>
</dbReference>
<dbReference type="OrthoDB" id="17255at2759"/>
<proteinExistence type="predicted"/>
<dbReference type="EMBL" id="CAKKNE010000005">
    <property type="protein sequence ID" value="CAH0376868.1"/>
    <property type="molecule type" value="Genomic_DNA"/>
</dbReference>
<dbReference type="Proteomes" id="UP000789595">
    <property type="component" value="Unassembled WGS sequence"/>
</dbReference>
<sequence>MRFATLAALATAYQAPPRTCPAIKRRAPPLRATAAAGDVPATVSTLWRYPIKGFPPDSLPQVTLVENGTFPQDRLWAVADAADDGGFDAAAPQWVHKQHFFGAFRSRDRLASLNTSFANGRLTFYGADAVTVDPSTKKGRGTIEDIIRRRVGAATKLVTGGEAHQFGNTRSGVRHHGDTRTVHVVNAASVAAVRRATGLDVDAAVFRPNVVLEGLEAWVEEGWVGKTLEIGGVLLEVIARTVRCDAINFHPTTGKRWPDNRDLVQEIADNFPAVGPYLGVYARVARGGTLGRGGGVAVM</sequence>
<evidence type="ECO:0000313" key="3">
    <source>
        <dbReference type="Proteomes" id="UP000789595"/>
    </source>
</evidence>
<dbReference type="Pfam" id="PF03473">
    <property type="entry name" value="MOSC"/>
    <property type="match status" value="1"/>
</dbReference>
<accession>A0A8J2X1A8</accession>
<dbReference type="SUPFAM" id="SSF50800">
    <property type="entry name" value="PK beta-barrel domain-like"/>
    <property type="match status" value="1"/>
</dbReference>
<dbReference type="GO" id="GO:0030170">
    <property type="term" value="F:pyridoxal phosphate binding"/>
    <property type="evidence" value="ECO:0007669"/>
    <property type="project" value="InterPro"/>
</dbReference>
<reference evidence="2" key="1">
    <citation type="submission" date="2021-11" db="EMBL/GenBank/DDBJ databases">
        <authorList>
            <consortium name="Genoscope - CEA"/>
            <person name="William W."/>
        </authorList>
    </citation>
    <scope>NUCLEOTIDE SEQUENCE</scope>
</reference>
<dbReference type="GO" id="GO:0003824">
    <property type="term" value="F:catalytic activity"/>
    <property type="evidence" value="ECO:0007669"/>
    <property type="project" value="InterPro"/>
</dbReference>
<comment type="caution">
    <text evidence="2">The sequence shown here is derived from an EMBL/GenBank/DDBJ whole genome shotgun (WGS) entry which is preliminary data.</text>
</comment>
<dbReference type="Pfam" id="PF03476">
    <property type="entry name" value="MOSC_N"/>
    <property type="match status" value="1"/>
</dbReference>
<dbReference type="GO" id="GO:0030151">
    <property type="term" value="F:molybdenum ion binding"/>
    <property type="evidence" value="ECO:0007669"/>
    <property type="project" value="InterPro"/>
</dbReference>
<dbReference type="InterPro" id="IPR005302">
    <property type="entry name" value="MoCF_Sase_C"/>
</dbReference>
<dbReference type="Gene3D" id="2.40.33.20">
    <property type="entry name" value="PK beta-barrel domain-like"/>
    <property type="match status" value="1"/>
</dbReference>
<evidence type="ECO:0000313" key="2">
    <source>
        <dbReference type="EMBL" id="CAH0376868.1"/>
    </source>
</evidence>
<dbReference type="AlphaFoldDB" id="A0A8J2X1A8"/>
<gene>
    <name evidence="2" type="ORF">PECAL_5P14620</name>
</gene>
<evidence type="ECO:0000259" key="1">
    <source>
        <dbReference type="PROSITE" id="PS51340"/>
    </source>
</evidence>
<dbReference type="InterPro" id="IPR011037">
    <property type="entry name" value="Pyrv_Knase-like_insert_dom_sf"/>
</dbReference>
<dbReference type="PROSITE" id="PS51340">
    <property type="entry name" value="MOSC"/>
    <property type="match status" value="1"/>
</dbReference>
<name>A0A8J2X1A8_9STRA</name>
<protein>
    <recommendedName>
        <fullName evidence="1">MOSC domain-containing protein</fullName>
    </recommendedName>
</protein>
<feature type="domain" description="MOSC" evidence="1">
    <location>
        <begin position="155"/>
        <end position="299"/>
    </location>
</feature>
<organism evidence="2 3">
    <name type="scientific">Pelagomonas calceolata</name>
    <dbReference type="NCBI Taxonomy" id="35677"/>
    <lineage>
        <taxon>Eukaryota</taxon>
        <taxon>Sar</taxon>
        <taxon>Stramenopiles</taxon>
        <taxon>Ochrophyta</taxon>
        <taxon>Pelagophyceae</taxon>
        <taxon>Pelagomonadales</taxon>
        <taxon>Pelagomonadaceae</taxon>
        <taxon>Pelagomonas</taxon>
    </lineage>
</organism>
<keyword evidence="3" id="KW-1185">Reference proteome</keyword>